<dbReference type="RefSeq" id="WP_350241690.1">
    <property type="nucleotide sequence ID" value="NZ_CP158297.1"/>
</dbReference>
<dbReference type="CDD" id="cd06267">
    <property type="entry name" value="PBP1_LacI_sugar_binding-like"/>
    <property type="match status" value="1"/>
</dbReference>
<dbReference type="InterPro" id="IPR028082">
    <property type="entry name" value="Peripla_BP_I"/>
</dbReference>
<dbReference type="SUPFAM" id="SSF53822">
    <property type="entry name" value="Periplasmic binding protein-like I"/>
    <property type="match status" value="1"/>
</dbReference>
<dbReference type="KEGG" id="dsc:ABOD76_02165"/>
<geneLocation type="plasmid" evidence="6">
    <name>pDson01</name>
</geneLocation>
<dbReference type="InterPro" id="IPR010982">
    <property type="entry name" value="Lambda_DNA-bd_dom_sf"/>
</dbReference>
<protein>
    <submittedName>
        <fullName evidence="6">LacI family DNA-binding transcriptional regulator</fullName>
    </submittedName>
</protein>
<dbReference type="InterPro" id="IPR000843">
    <property type="entry name" value="HTH_LacI"/>
</dbReference>
<evidence type="ECO:0000256" key="2">
    <source>
        <dbReference type="ARBA" id="ARBA00023015"/>
    </source>
</evidence>
<evidence type="ECO:0000256" key="1">
    <source>
        <dbReference type="ARBA" id="ARBA00022491"/>
    </source>
</evidence>
<dbReference type="GO" id="GO:0003700">
    <property type="term" value="F:DNA-binding transcription factor activity"/>
    <property type="evidence" value="ECO:0007669"/>
    <property type="project" value="TreeGrafter"/>
</dbReference>
<dbReference type="CDD" id="cd01392">
    <property type="entry name" value="HTH_LacI"/>
    <property type="match status" value="1"/>
</dbReference>
<name>A0AAU7U5Y3_9DEIO</name>
<dbReference type="PROSITE" id="PS00356">
    <property type="entry name" value="HTH_LACI_1"/>
    <property type="match status" value="1"/>
</dbReference>
<keyword evidence="2" id="KW-0805">Transcription regulation</keyword>
<dbReference type="PROSITE" id="PS50932">
    <property type="entry name" value="HTH_LACI_2"/>
    <property type="match status" value="1"/>
</dbReference>
<keyword evidence="1" id="KW-0678">Repressor</keyword>
<accession>A0AAU7U5Y3</accession>
<keyword evidence="3 6" id="KW-0238">DNA-binding</keyword>
<dbReference type="SMART" id="SM00354">
    <property type="entry name" value="HTH_LACI"/>
    <property type="match status" value="1"/>
</dbReference>
<sequence>MSRTAKLSDVAHHAGVSVPTVSRVLRGVPNIAPELKARVQHSVTTLGYRPNRLAKSLREQRTNIIGYLSAGTVATFQNILAQGIQDAALEQGYAVITGRGSSVEREIMDAQVFEGSRVDGLIVVPSSDTDPDLESLSTSLPVIEVDRTIGSFSRHAVLLDNRGAIAQAVDHLVQLGHRDLGLKDGYGGAGRPCRHLNAPAGRGGRCRSAART</sequence>
<evidence type="ECO:0000313" key="6">
    <source>
        <dbReference type="EMBL" id="XBV83874.1"/>
    </source>
</evidence>
<proteinExistence type="predicted"/>
<dbReference type="InterPro" id="IPR001761">
    <property type="entry name" value="Peripla_BP/Lac1_sug-bd_dom"/>
</dbReference>
<dbReference type="EMBL" id="CP158297">
    <property type="protein sequence ID" value="XBV83874.1"/>
    <property type="molecule type" value="Genomic_DNA"/>
</dbReference>
<dbReference type="Pfam" id="PF00532">
    <property type="entry name" value="Peripla_BP_1"/>
    <property type="match status" value="1"/>
</dbReference>
<reference evidence="6" key="1">
    <citation type="submission" date="2024-06" db="EMBL/GenBank/DDBJ databases">
        <title>Draft Genome Sequence of Deinococcus sonorensis Type Strain KR-87, a Biofilm Producing Representative of the Genus Deinococcus.</title>
        <authorList>
            <person name="Boren L.S."/>
            <person name="Grosso R.A."/>
            <person name="Hugenberg-Cox A.N."/>
            <person name="Hill J.T.E."/>
            <person name="Albert C.M."/>
            <person name="Tuohy J.M."/>
        </authorList>
    </citation>
    <scope>NUCLEOTIDE SEQUENCE</scope>
    <source>
        <strain evidence="6">KR-87</strain>
        <plasmid evidence="6">pDson01</plasmid>
    </source>
</reference>
<feature type="domain" description="HTH lacI-type" evidence="5">
    <location>
        <begin position="5"/>
        <end position="59"/>
    </location>
</feature>
<dbReference type="GO" id="GO:0000976">
    <property type="term" value="F:transcription cis-regulatory region binding"/>
    <property type="evidence" value="ECO:0007669"/>
    <property type="project" value="TreeGrafter"/>
</dbReference>
<dbReference type="Gene3D" id="3.40.50.2300">
    <property type="match status" value="1"/>
</dbReference>
<keyword evidence="6" id="KW-0614">Plasmid</keyword>
<organism evidence="6">
    <name type="scientific">Deinococcus sonorensis KR-87</name>
    <dbReference type="NCBI Taxonomy" id="694439"/>
    <lineage>
        <taxon>Bacteria</taxon>
        <taxon>Thermotogati</taxon>
        <taxon>Deinococcota</taxon>
        <taxon>Deinococci</taxon>
        <taxon>Deinococcales</taxon>
        <taxon>Deinococcaceae</taxon>
        <taxon>Deinococcus</taxon>
    </lineage>
</organism>
<dbReference type="PANTHER" id="PTHR30146:SF148">
    <property type="entry name" value="HTH-TYPE TRANSCRIPTIONAL REPRESSOR PURR-RELATED"/>
    <property type="match status" value="1"/>
</dbReference>
<dbReference type="Pfam" id="PF00356">
    <property type="entry name" value="LacI"/>
    <property type="match status" value="1"/>
</dbReference>
<dbReference type="Gene3D" id="1.10.260.40">
    <property type="entry name" value="lambda repressor-like DNA-binding domains"/>
    <property type="match status" value="1"/>
</dbReference>
<keyword evidence="4" id="KW-0804">Transcription</keyword>
<dbReference type="AlphaFoldDB" id="A0AAU7U5Y3"/>
<evidence type="ECO:0000256" key="4">
    <source>
        <dbReference type="ARBA" id="ARBA00023163"/>
    </source>
</evidence>
<dbReference type="SUPFAM" id="SSF47413">
    <property type="entry name" value="lambda repressor-like DNA-binding domains"/>
    <property type="match status" value="1"/>
</dbReference>
<evidence type="ECO:0000256" key="3">
    <source>
        <dbReference type="ARBA" id="ARBA00023125"/>
    </source>
</evidence>
<gene>
    <name evidence="6" type="ORF">ABOD76_02165</name>
</gene>
<evidence type="ECO:0000259" key="5">
    <source>
        <dbReference type="PROSITE" id="PS50932"/>
    </source>
</evidence>
<dbReference type="PANTHER" id="PTHR30146">
    <property type="entry name" value="LACI-RELATED TRANSCRIPTIONAL REPRESSOR"/>
    <property type="match status" value="1"/>
</dbReference>